<dbReference type="EMBL" id="JAQQWE010000009">
    <property type="protein sequence ID" value="KAK7941022.1"/>
    <property type="molecule type" value="Genomic_DNA"/>
</dbReference>
<gene>
    <name evidence="1" type="ORF">PG986_013409</name>
</gene>
<evidence type="ECO:0000313" key="1">
    <source>
        <dbReference type="EMBL" id="KAK7941022.1"/>
    </source>
</evidence>
<proteinExistence type="predicted"/>
<accession>A0ABR1PVG1</accession>
<comment type="caution">
    <text evidence="1">The sequence shown here is derived from an EMBL/GenBank/DDBJ whole genome shotgun (WGS) entry which is preliminary data.</text>
</comment>
<sequence length="108" mass="11637">MDTFPSPPTVKDGISAAAEADPKWWPEVLVGDRIWVDDVGKLSCDYDELSDALGLPDDYARYARVQRGHAAADEHGHWVARPKPLPSSTIGCHAPPAWLKASSASSSP</sequence>
<organism evidence="1 2">
    <name type="scientific">Apiospora aurea</name>
    <dbReference type="NCBI Taxonomy" id="335848"/>
    <lineage>
        <taxon>Eukaryota</taxon>
        <taxon>Fungi</taxon>
        <taxon>Dikarya</taxon>
        <taxon>Ascomycota</taxon>
        <taxon>Pezizomycotina</taxon>
        <taxon>Sordariomycetes</taxon>
        <taxon>Xylariomycetidae</taxon>
        <taxon>Amphisphaeriales</taxon>
        <taxon>Apiosporaceae</taxon>
        <taxon>Apiospora</taxon>
    </lineage>
</organism>
<dbReference type="Proteomes" id="UP001391051">
    <property type="component" value="Unassembled WGS sequence"/>
</dbReference>
<dbReference type="GeneID" id="92082693"/>
<name>A0ABR1PVG1_9PEZI</name>
<dbReference type="RefSeq" id="XP_066693774.1">
    <property type="nucleotide sequence ID" value="XM_066849631.1"/>
</dbReference>
<reference evidence="1 2" key="1">
    <citation type="submission" date="2023-01" db="EMBL/GenBank/DDBJ databases">
        <title>Analysis of 21 Apiospora genomes using comparative genomics revels a genus with tremendous synthesis potential of carbohydrate active enzymes and secondary metabolites.</title>
        <authorList>
            <person name="Sorensen T."/>
        </authorList>
    </citation>
    <scope>NUCLEOTIDE SEQUENCE [LARGE SCALE GENOMIC DNA]</scope>
    <source>
        <strain evidence="1 2">CBS 24483</strain>
    </source>
</reference>
<keyword evidence="2" id="KW-1185">Reference proteome</keyword>
<protein>
    <submittedName>
        <fullName evidence="1">Uncharacterized protein</fullName>
    </submittedName>
</protein>
<evidence type="ECO:0000313" key="2">
    <source>
        <dbReference type="Proteomes" id="UP001391051"/>
    </source>
</evidence>